<comment type="caution">
    <text evidence="1">The sequence shown here is derived from an EMBL/GenBank/DDBJ whole genome shotgun (WGS) entry which is preliminary data.</text>
</comment>
<dbReference type="InterPro" id="IPR049574">
    <property type="entry name" value="CrtA-like"/>
</dbReference>
<protein>
    <recommendedName>
        <fullName evidence="3">Spheroidene monooxygenase</fullName>
    </recommendedName>
</protein>
<dbReference type="Proteomes" id="UP000249645">
    <property type="component" value="Unassembled WGS sequence"/>
</dbReference>
<sequence>MSVFSYHIVKTSYFSVWKALLYPIKPNNNRGLIHAECMTAMTLGSHVFSLSRFLSRQLIVFAQWEDETAIDNFINNSSLGKKLSKGWHIRLKFLRQWGSFAKFEIPDENFTSNETNNPVVAVTIARMKLLQIPRFIHWGRPVEKLVHDHPATLLSFASIRFPRTVSTFSIWTSLQEMRNMVQGHSAVPFSKRHLNAMKERDRKDFHIEFTTLRFNPLSEFGKWNGKENIISSNTVSQ</sequence>
<gene>
    <name evidence="1" type="ORF">DI598_04660</name>
</gene>
<name>A0A2W5FB42_9SPHI</name>
<dbReference type="CDD" id="cd21650">
    <property type="entry name" value="CrtA-like"/>
    <property type="match status" value="1"/>
</dbReference>
<organism evidence="1 2">
    <name type="scientific">Pseudopedobacter saltans</name>
    <dbReference type="NCBI Taxonomy" id="151895"/>
    <lineage>
        <taxon>Bacteria</taxon>
        <taxon>Pseudomonadati</taxon>
        <taxon>Bacteroidota</taxon>
        <taxon>Sphingobacteriia</taxon>
        <taxon>Sphingobacteriales</taxon>
        <taxon>Sphingobacteriaceae</taxon>
        <taxon>Pseudopedobacter</taxon>
    </lineage>
</organism>
<proteinExistence type="predicted"/>
<evidence type="ECO:0000313" key="2">
    <source>
        <dbReference type="Proteomes" id="UP000249645"/>
    </source>
</evidence>
<dbReference type="AlphaFoldDB" id="A0A2W5FB42"/>
<accession>A0A2W5FB42</accession>
<dbReference type="EMBL" id="QFOI01000051">
    <property type="protein sequence ID" value="PZP50850.1"/>
    <property type="molecule type" value="Genomic_DNA"/>
</dbReference>
<reference evidence="1 2" key="1">
    <citation type="submission" date="2017-11" db="EMBL/GenBank/DDBJ databases">
        <title>Infants hospitalized years apart are colonized by the same room-sourced microbial strains.</title>
        <authorList>
            <person name="Brooks B."/>
            <person name="Olm M.R."/>
            <person name="Firek B.A."/>
            <person name="Baker R."/>
            <person name="Thomas B.C."/>
            <person name="Morowitz M.J."/>
            <person name="Banfield J.F."/>
        </authorList>
    </citation>
    <scope>NUCLEOTIDE SEQUENCE [LARGE SCALE GENOMIC DNA]</scope>
    <source>
        <strain evidence="1">S2_009_000_R2_76</strain>
    </source>
</reference>
<evidence type="ECO:0000313" key="1">
    <source>
        <dbReference type="EMBL" id="PZP50850.1"/>
    </source>
</evidence>
<evidence type="ECO:0008006" key="3">
    <source>
        <dbReference type="Google" id="ProtNLM"/>
    </source>
</evidence>